<evidence type="ECO:0000256" key="1">
    <source>
        <dbReference type="SAM" id="SignalP"/>
    </source>
</evidence>
<feature type="signal peptide" evidence="1">
    <location>
        <begin position="1"/>
        <end position="24"/>
    </location>
</feature>
<comment type="caution">
    <text evidence="2">The sequence shown here is derived from an EMBL/GenBank/DDBJ whole genome shotgun (WGS) entry which is preliminary data.</text>
</comment>
<gene>
    <name evidence="2" type="ORF">HW556_01690</name>
</gene>
<dbReference type="Proteomes" id="UP000626554">
    <property type="component" value="Unassembled WGS sequence"/>
</dbReference>
<proteinExistence type="predicted"/>
<dbReference type="EMBL" id="JABKAV010000003">
    <property type="protein sequence ID" value="NVO83582.1"/>
    <property type="molecule type" value="Genomic_DNA"/>
</dbReference>
<dbReference type="InterPro" id="IPR025366">
    <property type="entry name" value="DUF4270"/>
</dbReference>
<keyword evidence="3" id="KW-1185">Reference proteome</keyword>
<name>A0ABX2PZX6_9BACT</name>
<evidence type="ECO:0000313" key="2">
    <source>
        <dbReference type="EMBL" id="NVO83582.1"/>
    </source>
</evidence>
<dbReference type="Pfam" id="PF14092">
    <property type="entry name" value="DUF4270"/>
    <property type="match status" value="1"/>
</dbReference>
<accession>A0ABX2PZX6</accession>
<organism evidence="2 3">
    <name type="scientific">Hymenobacter terrestris</name>
    <dbReference type="NCBI Taxonomy" id="2748310"/>
    <lineage>
        <taxon>Bacteria</taxon>
        <taxon>Pseudomonadati</taxon>
        <taxon>Bacteroidota</taxon>
        <taxon>Cytophagia</taxon>
        <taxon>Cytophagales</taxon>
        <taxon>Hymenobacteraceae</taxon>
        <taxon>Hymenobacter</taxon>
    </lineage>
</organism>
<sequence length="512" mass="54732">MNWPTSAGRLSSVTLLGITLLALASSCEKANDLGLELPGTSPISATYLDLPLKASTVRQPVVQTVKANSALVGRVRDSFVGTTTAAAALNLLVLPGLSPLDSLPAKFVNPRLDSVVFALAFDQVYGSAVQPLRLDVLPLQQPLDARTVYNSTTTVATGDALVSNFTAVLNRDNTVRLPASNAPDTISVASPQRTIRIPLLKSSSAAPLVNSVFAAMTSNSAFNQSTLDGLWKGVLLRPSEGHVGNVISIPRASSRTINVVTFYFRTGAEGKKRTYSIYLANIAPLSGSFTDGRYFTQLTTDLAGTPLASLTPQNQLPSSTTNGLTYVQEGVGLSTRLEFEGLEALRDKPTLVINRAELLIPVRQLSNGLFPYPSSLYLYEVNEANQILTRQNGASTVDRLVQQEEPVALPNGSLVLPSSTGVGYPASVSVPFGQNPTQFYSVGITQYLQAFLQNRFNAGEDRPSGLLLSPALRNGEGLLLPQQSGAVANLNLNRAQLDANNIRLRVYYSQLQ</sequence>
<keyword evidence="1" id="KW-0732">Signal</keyword>
<dbReference type="RefSeq" id="WP_176897382.1">
    <property type="nucleotide sequence ID" value="NZ_JABKAV010000003.1"/>
</dbReference>
<evidence type="ECO:0000313" key="3">
    <source>
        <dbReference type="Proteomes" id="UP000626554"/>
    </source>
</evidence>
<reference evidence="2 3" key="1">
    <citation type="submission" date="2020-05" db="EMBL/GenBank/DDBJ databases">
        <title>Hymenobacter terrestris sp. nov. and Hymenobacter lapidiphilus sp. nov., isolated from regoliths in Antarctica.</title>
        <authorList>
            <person name="Sedlacek I."/>
            <person name="Pantucek R."/>
            <person name="Zeman M."/>
            <person name="Holochova P."/>
            <person name="Kralova S."/>
            <person name="Stankova E."/>
            <person name="Sedo O."/>
            <person name="Micenkova L."/>
            <person name="Svec P."/>
            <person name="Gupta V."/>
            <person name="Sood U."/>
            <person name="Korpole U.S."/>
            <person name="Lal R."/>
        </authorList>
    </citation>
    <scope>NUCLEOTIDE SEQUENCE [LARGE SCALE GENOMIC DNA]</scope>
    <source>
        <strain evidence="2 3">P5252</strain>
    </source>
</reference>
<feature type="chain" id="PRO_5045657945" evidence="1">
    <location>
        <begin position="25"/>
        <end position="512"/>
    </location>
</feature>
<protein>
    <submittedName>
        <fullName evidence="2">DUF4270 family protein</fullName>
    </submittedName>
</protein>